<dbReference type="RefSeq" id="WP_126450750.1">
    <property type="nucleotide sequence ID" value="NZ_AP018553.1"/>
</dbReference>
<feature type="coiled-coil region" evidence="1">
    <location>
        <begin position="71"/>
        <end position="126"/>
    </location>
</feature>
<sequence length="276" mass="31625">MGEDVVERILKDQRLLNTIVSAVEERVRADLIVSKVDELQRAVNSLVKAVQDNSDQIKLVWERLEENDKAILELQREEARHSEAIQGLQRAVEEHSKVLEEHSKVIQQHSEAIQGLQRAVEEHSKVIERHSKVIEELVFSFKQLKVSIDSFTSRAGIHAQKTIMELYREALKLHGVDPSNVKHGVVEDIAGVIEKGRKYEVDFYETDDYVYVFEVKNLADEGAIEQLLIRRKVLGSQTPKEVKLFLVSNSIEEAIRRQARKEGITVIAGHVIRTRR</sequence>
<dbReference type="PANTHER" id="PTHR38753:SF1">
    <property type="entry name" value="SLR1441 PROTEIN"/>
    <property type="match status" value="1"/>
</dbReference>
<protein>
    <recommendedName>
        <fullName evidence="5">Microtubule-binding protein</fullName>
    </recommendedName>
</protein>
<evidence type="ECO:0000313" key="4">
    <source>
        <dbReference type="Proteomes" id="UP000276741"/>
    </source>
</evidence>
<dbReference type="EMBL" id="AP018553">
    <property type="protein sequence ID" value="BBD73517.1"/>
    <property type="molecule type" value="Genomic_DNA"/>
</dbReference>
<reference evidence="3" key="4">
    <citation type="submission" date="2020-09" db="EMBL/GenBank/DDBJ databases">
        <authorList>
            <person name="Sun Q."/>
            <person name="Ohkuma M."/>
        </authorList>
    </citation>
    <scope>NUCLEOTIDE SEQUENCE</scope>
    <source>
        <strain evidence="3">JCM 31740</strain>
    </source>
</reference>
<organism evidence="2 4">
    <name type="scientific">Sulfodiicoccus acidiphilus</name>
    <dbReference type="NCBI Taxonomy" id="1670455"/>
    <lineage>
        <taxon>Archaea</taxon>
        <taxon>Thermoproteota</taxon>
        <taxon>Thermoprotei</taxon>
        <taxon>Sulfolobales</taxon>
        <taxon>Sulfolobaceae</taxon>
        <taxon>Sulfodiicoccus</taxon>
    </lineage>
</organism>
<evidence type="ECO:0008006" key="5">
    <source>
        <dbReference type="Google" id="ProtNLM"/>
    </source>
</evidence>
<evidence type="ECO:0000313" key="2">
    <source>
        <dbReference type="EMBL" id="BBD73517.1"/>
    </source>
</evidence>
<dbReference type="Proteomes" id="UP000616143">
    <property type="component" value="Unassembled WGS sequence"/>
</dbReference>
<reference evidence="3" key="1">
    <citation type="journal article" date="2014" name="Int. J. Syst. Evol. Microbiol.">
        <title>Complete genome sequence of Corynebacterium casei LMG S-19264T (=DSM 44701T), isolated from a smear-ripened cheese.</title>
        <authorList>
            <consortium name="US DOE Joint Genome Institute (JGI-PGF)"/>
            <person name="Walter F."/>
            <person name="Albersmeier A."/>
            <person name="Kalinowski J."/>
            <person name="Ruckert C."/>
        </authorList>
    </citation>
    <scope>NUCLEOTIDE SEQUENCE</scope>
    <source>
        <strain evidence="3">JCM 31740</strain>
    </source>
</reference>
<dbReference type="GeneID" id="38667377"/>
<reference evidence="2" key="3">
    <citation type="journal article" date="2019" name="BMC Res. Notes">
        <title>Complete genome sequence of the Sulfodiicoccus acidiphilus strain HS-1T, the first crenarchaeon that lacks polB3, isolated from an acidic hot spring in Ohwaku-dani, Hakone, Japan.</title>
        <authorList>
            <person name="Sakai H.D."/>
            <person name="Kurosawa N."/>
        </authorList>
    </citation>
    <scope>NUCLEOTIDE SEQUENCE</scope>
    <source>
        <strain evidence="2">HS-1</strain>
    </source>
</reference>
<dbReference type="OrthoDB" id="43213at2157"/>
<dbReference type="Gene3D" id="1.20.5.300">
    <property type="match status" value="1"/>
</dbReference>
<dbReference type="EMBL" id="BMQS01000006">
    <property type="protein sequence ID" value="GGT92583.1"/>
    <property type="molecule type" value="Genomic_DNA"/>
</dbReference>
<dbReference type="PANTHER" id="PTHR38753">
    <property type="entry name" value="SLR1441 PROTEIN"/>
    <property type="match status" value="1"/>
</dbReference>
<gene>
    <name evidence="3" type="ORF">GCM10007116_07930</name>
    <name evidence="2" type="ORF">HS1genome_1906</name>
</gene>
<accession>A0A348B5R5</accession>
<evidence type="ECO:0000313" key="3">
    <source>
        <dbReference type="EMBL" id="GGT92583.1"/>
    </source>
</evidence>
<proteinExistence type="predicted"/>
<keyword evidence="1" id="KW-0175">Coiled coil</keyword>
<reference evidence="4" key="2">
    <citation type="submission" date="2018-04" db="EMBL/GenBank/DDBJ databases">
        <title>Complete genome sequence of Sulfodiicoccus acidiphilus strain HS-1.</title>
        <authorList>
            <person name="Sakai H.D."/>
            <person name="Kurosawa N."/>
        </authorList>
    </citation>
    <scope>NUCLEOTIDE SEQUENCE [LARGE SCALE GENOMIC DNA]</scope>
    <source>
        <strain evidence="4">HS-1</strain>
    </source>
</reference>
<dbReference type="KEGG" id="sacd:HS1genome_1906"/>
<keyword evidence="4" id="KW-1185">Reference proteome</keyword>
<dbReference type="SUPFAM" id="SSF58104">
    <property type="entry name" value="Methyl-accepting chemotaxis protein (MCP) signaling domain"/>
    <property type="match status" value="1"/>
</dbReference>
<dbReference type="Proteomes" id="UP000276741">
    <property type="component" value="Chromosome"/>
</dbReference>
<dbReference type="AlphaFoldDB" id="A0A348B5R5"/>
<name>A0A348B5R5_9CREN</name>
<evidence type="ECO:0000256" key="1">
    <source>
        <dbReference type="SAM" id="Coils"/>
    </source>
</evidence>